<dbReference type="Proteomes" id="UP000250140">
    <property type="component" value="Unassembled WGS sequence"/>
</dbReference>
<dbReference type="EMBL" id="KV749910">
    <property type="protein sequence ID" value="OCL07236.1"/>
    <property type="molecule type" value="Genomic_DNA"/>
</dbReference>
<gene>
    <name evidence="1" type="ORF">AOQ84DRAFT_223066</name>
</gene>
<protein>
    <submittedName>
        <fullName evidence="1">Uncharacterized protein</fullName>
    </submittedName>
</protein>
<dbReference type="AlphaFoldDB" id="A0A8E2EYS4"/>
<sequence length="78" mass="8502">MLDAAIQPFSTLALSYGSDFAVVKWQMLCNDYGVSMKLDARDEGGARIWKPADSVENRATAANNRSTEPCELANAYIA</sequence>
<keyword evidence="2" id="KW-1185">Reference proteome</keyword>
<name>A0A8E2EYS4_9PEZI</name>
<accession>A0A8E2EYS4</accession>
<evidence type="ECO:0000313" key="2">
    <source>
        <dbReference type="Proteomes" id="UP000250140"/>
    </source>
</evidence>
<evidence type="ECO:0000313" key="1">
    <source>
        <dbReference type="EMBL" id="OCL07236.1"/>
    </source>
</evidence>
<organism evidence="1 2">
    <name type="scientific">Glonium stellatum</name>
    <dbReference type="NCBI Taxonomy" id="574774"/>
    <lineage>
        <taxon>Eukaryota</taxon>
        <taxon>Fungi</taxon>
        <taxon>Dikarya</taxon>
        <taxon>Ascomycota</taxon>
        <taxon>Pezizomycotina</taxon>
        <taxon>Dothideomycetes</taxon>
        <taxon>Pleosporomycetidae</taxon>
        <taxon>Gloniales</taxon>
        <taxon>Gloniaceae</taxon>
        <taxon>Glonium</taxon>
    </lineage>
</organism>
<proteinExistence type="predicted"/>
<reference evidence="1 2" key="1">
    <citation type="journal article" date="2016" name="Nat. Commun.">
        <title>Ectomycorrhizal ecology is imprinted in the genome of the dominant symbiotic fungus Cenococcum geophilum.</title>
        <authorList>
            <consortium name="DOE Joint Genome Institute"/>
            <person name="Peter M."/>
            <person name="Kohler A."/>
            <person name="Ohm R.A."/>
            <person name="Kuo A."/>
            <person name="Krutzmann J."/>
            <person name="Morin E."/>
            <person name="Arend M."/>
            <person name="Barry K.W."/>
            <person name="Binder M."/>
            <person name="Choi C."/>
            <person name="Clum A."/>
            <person name="Copeland A."/>
            <person name="Grisel N."/>
            <person name="Haridas S."/>
            <person name="Kipfer T."/>
            <person name="LaButti K."/>
            <person name="Lindquist E."/>
            <person name="Lipzen A."/>
            <person name="Maire R."/>
            <person name="Meier B."/>
            <person name="Mihaltcheva S."/>
            <person name="Molinier V."/>
            <person name="Murat C."/>
            <person name="Poggeler S."/>
            <person name="Quandt C.A."/>
            <person name="Sperisen C."/>
            <person name="Tritt A."/>
            <person name="Tisserant E."/>
            <person name="Crous P.W."/>
            <person name="Henrissat B."/>
            <person name="Nehls U."/>
            <person name="Egli S."/>
            <person name="Spatafora J.W."/>
            <person name="Grigoriev I.V."/>
            <person name="Martin F.M."/>
        </authorList>
    </citation>
    <scope>NUCLEOTIDE SEQUENCE [LARGE SCALE GENOMIC DNA]</scope>
    <source>
        <strain evidence="1 2">CBS 207.34</strain>
    </source>
</reference>